<keyword evidence="4" id="KW-1133">Transmembrane helix</keyword>
<dbReference type="InterPro" id="IPR036034">
    <property type="entry name" value="PDZ_sf"/>
</dbReference>
<dbReference type="InterPro" id="IPR001940">
    <property type="entry name" value="Peptidase_S1C"/>
</dbReference>
<evidence type="ECO:0000313" key="6">
    <source>
        <dbReference type="EMBL" id="OGY89455.1"/>
    </source>
</evidence>
<evidence type="ECO:0000259" key="5">
    <source>
        <dbReference type="PROSITE" id="PS50106"/>
    </source>
</evidence>
<dbReference type="PRINTS" id="PR00834">
    <property type="entry name" value="PROTEASES2C"/>
</dbReference>
<proteinExistence type="inferred from homology"/>
<dbReference type="Proteomes" id="UP000178849">
    <property type="component" value="Unassembled WGS sequence"/>
</dbReference>
<reference evidence="6 7" key="1">
    <citation type="journal article" date="2016" name="Nat. Commun.">
        <title>Thousands of microbial genomes shed light on interconnected biogeochemical processes in an aquifer system.</title>
        <authorList>
            <person name="Anantharaman K."/>
            <person name="Brown C.T."/>
            <person name="Hug L.A."/>
            <person name="Sharon I."/>
            <person name="Castelle C.J."/>
            <person name="Probst A.J."/>
            <person name="Thomas B.C."/>
            <person name="Singh A."/>
            <person name="Wilkins M.J."/>
            <person name="Karaoz U."/>
            <person name="Brodie E.L."/>
            <person name="Williams K.H."/>
            <person name="Hubbard S.S."/>
            <person name="Banfield J.F."/>
        </authorList>
    </citation>
    <scope>NUCLEOTIDE SEQUENCE [LARGE SCALE GENOMIC DNA]</scope>
</reference>
<comment type="similarity">
    <text evidence="1">Belongs to the peptidase S1C family.</text>
</comment>
<keyword evidence="4" id="KW-0812">Transmembrane</keyword>
<sequence length="430" mass="46018">MLIDKNYFYENNAIQQKWCGINPLIIKYKYMNDFKPANFKQYLIIIVLISVIAGGLAGGTAGFISGSLFSGSFNQWLTNPFGVSNIIKLPADQNANQGANQPSLSATDEESSTTQAVAKVTPVVVSIIVTKELQQYYNVTGPDSPFDNFFNFPFDQFFNAQQPLPGPKTKQEVGGGTGFIISPDGLIATNRHVVADTDAEYSVIMNDGSRFDASVVARDPFNDVAFLKISQDNLPVVTLGDSDKLKAGQTVIAIGFSLGEYSNSVTKGIISGIGRDIVASGGGQAEKLEGVIQTDAAINPGNSGGPLINLSGQVIGINTAINQGGQLVGFAIPINNVKTVIQSVKEKGRIIRPYLGVRYVQITKQLAEQNNLKYNYGVLVIRGESQGELAVQPGSPADRAGLVENDIILEINGVKLDSGHSLAEEIAKRQ</sequence>
<evidence type="ECO:0000313" key="7">
    <source>
        <dbReference type="Proteomes" id="UP000178849"/>
    </source>
</evidence>
<dbReference type="GO" id="GO:0004252">
    <property type="term" value="F:serine-type endopeptidase activity"/>
    <property type="evidence" value="ECO:0007669"/>
    <property type="project" value="InterPro"/>
</dbReference>
<dbReference type="InterPro" id="IPR041489">
    <property type="entry name" value="PDZ_6"/>
</dbReference>
<keyword evidence="3" id="KW-0378">Hydrolase</keyword>
<evidence type="ECO:0000256" key="4">
    <source>
        <dbReference type="SAM" id="Phobius"/>
    </source>
</evidence>
<dbReference type="GO" id="GO:0006508">
    <property type="term" value="P:proteolysis"/>
    <property type="evidence" value="ECO:0007669"/>
    <property type="project" value="UniProtKB-KW"/>
</dbReference>
<organism evidence="6 7">
    <name type="scientific">Candidatus Komeilibacteria bacterium RIFCSPLOWO2_01_FULL_45_10</name>
    <dbReference type="NCBI Taxonomy" id="1798550"/>
    <lineage>
        <taxon>Bacteria</taxon>
        <taxon>Candidatus Komeiliibacteriota</taxon>
    </lineage>
</organism>
<evidence type="ECO:0000256" key="2">
    <source>
        <dbReference type="ARBA" id="ARBA00022670"/>
    </source>
</evidence>
<dbReference type="SUPFAM" id="SSF50494">
    <property type="entry name" value="Trypsin-like serine proteases"/>
    <property type="match status" value="1"/>
</dbReference>
<dbReference type="Gene3D" id="2.40.10.120">
    <property type="match status" value="1"/>
</dbReference>
<feature type="non-terminal residue" evidence="6">
    <location>
        <position position="430"/>
    </location>
</feature>
<evidence type="ECO:0000256" key="1">
    <source>
        <dbReference type="ARBA" id="ARBA00010541"/>
    </source>
</evidence>
<dbReference type="Gene3D" id="2.30.42.10">
    <property type="match status" value="1"/>
</dbReference>
<dbReference type="PANTHER" id="PTHR22939:SF129">
    <property type="entry name" value="SERINE PROTEASE HTRA2, MITOCHONDRIAL"/>
    <property type="match status" value="1"/>
</dbReference>
<keyword evidence="2" id="KW-0645">Protease</keyword>
<dbReference type="PANTHER" id="PTHR22939">
    <property type="entry name" value="SERINE PROTEASE FAMILY S1C HTRA-RELATED"/>
    <property type="match status" value="1"/>
</dbReference>
<comment type="caution">
    <text evidence="6">The sequence shown here is derived from an EMBL/GenBank/DDBJ whole genome shotgun (WGS) entry which is preliminary data.</text>
</comment>
<dbReference type="STRING" id="1798550.A2927_03190"/>
<dbReference type="SUPFAM" id="SSF50156">
    <property type="entry name" value="PDZ domain-like"/>
    <property type="match status" value="1"/>
</dbReference>
<dbReference type="InterPro" id="IPR009003">
    <property type="entry name" value="Peptidase_S1_PA"/>
</dbReference>
<name>A0A1G2BK46_9BACT</name>
<accession>A0A1G2BK46</accession>
<dbReference type="Pfam" id="PF17820">
    <property type="entry name" value="PDZ_6"/>
    <property type="match status" value="1"/>
</dbReference>
<dbReference type="InterPro" id="IPR001478">
    <property type="entry name" value="PDZ"/>
</dbReference>
<feature type="transmembrane region" description="Helical" evidence="4">
    <location>
        <begin position="42"/>
        <end position="64"/>
    </location>
</feature>
<dbReference type="AlphaFoldDB" id="A0A1G2BK46"/>
<protein>
    <recommendedName>
        <fullName evidence="5">PDZ domain-containing protein</fullName>
    </recommendedName>
</protein>
<dbReference type="PROSITE" id="PS50106">
    <property type="entry name" value="PDZ"/>
    <property type="match status" value="1"/>
</dbReference>
<keyword evidence="4" id="KW-0472">Membrane</keyword>
<dbReference type="EMBL" id="MHKL01000017">
    <property type="protein sequence ID" value="OGY89455.1"/>
    <property type="molecule type" value="Genomic_DNA"/>
</dbReference>
<evidence type="ECO:0000256" key="3">
    <source>
        <dbReference type="ARBA" id="ARBA00022801"/>
    </source>
</evidence>
<dbReference type="Pfam" id="PF13365">
    <property type="entry name" value="Trypsin_2"/>
    <property type="match status" value="1"/>
</dbReference>
<feature type="domain" description="PDZ" evidence="5">
    <location>
        <begin position="359"/>
        <end position="430"/>
    </location>
</feature>
<gene>
    <name evidence="6" type="ORF">A2927_03190</name>
</gene>